<feature type="signal peptide" evidence="1">
    <location>
        <begin position="1"/>
        <end position="21"/>
    </location>
</feature>
<organism evidence="3 4">
    <name type="scientific">Bacillus cereus HuA3-9</name>
    <dbReference type="NCBI Taxonomy" id="1053205"/>
    <lineage>
        <taxon>Bacteria</taxon>
        <taxon>Bacillati</taxon>
        <taxon>Bacillota</taxon>
        <taxon>Bacilli</taxon>
        <taxon>Bacillales</taxon>
        <taxon>Bacillaceae</taxon>
        <taxon>Bacillus</taxon>
        <taxon>Bacillus cereus group</taxon>
    </lineage>
</organism>
<protein>
    <recommendedName>
        <fullName evidence="2">DUF3952 domain-containing protein</fullName>
    </recommendedName>
</protein>
<dbReference type="AlphaFoldDB" id="R8DFW9"/>
<evidence type="ECO:0000313" key="3">
    <source>
        <dbReference type="EMBL" id="EOO22779.1"/>
    </source>
</evidence>
<accession>R8DFW9</accession>
<dbReference type="Pfam" id="PF13130">
    <property type="entry name" value="DUF3952"/>
    <property type="match status" value="1"/>
</dbReference>
<dbReference type="PROSITE" id="PS51257">
    <property type="entry name" value="PROKAR_LIPOPROTEIN"/>
    <property type="match status" value="1"/>
</dbReference>
<dbReference type="HOGENOM" id="CLU_105732_0_0_9"/>
<proteinExistence type="predicted"/>
<evidence type="ECO:0000256" key="1">
    <source>
        <dbReference type="SAM" id="SignalP"/>
    </source>
</evidence>
<feature type="chain" id="PRO_5038522966" description="DUF3952 domain-containing protein" evidence="1">
    <location>
        <begin position="22"/>
        <end position="237"/>
    </location>
</feature>
<dbReference type="PATRIC" id="fig|1053205.3.peg.237"/>
<gene>
    <name evidence="3" type="ORF">IGA_00227</name>
</gene>
<reference evidence="3 4" key="1">
    <citation type="submission" date="2012-12" db="EMBL/GenBank/DDBJ databases">
        <title>The Genome Sequence of Bacillus cereus HuA3-9.</title>
        <authorList>
            <consortium name="The Broad Institute Genome Sequencing Platform"/>
            <consortium name="The Broad Institute Genome Sequencing Center for Infectious Disease"/>
            <person name="Feldgarden M."/>
            <person name="Van der Auwera G.A."/>
            <person name="Mahillon J."/>
            <person name="Duprez V."/>
            <person name="Timmery S."/>
            <person name="Mattelet C."/>
            <person name="Dierick K."/>
            <person name="Sun M."/>
            <person name="Yu Z."/>
            <person name="Zhu L."/>
            <person name="Hu X."/>
            <person name="Shank E.B."/>
            <person name="Swiecicka I."/>
            <person name="Hansen B.M."/>
            <person name="Andrup L."/>
            <person name="Walker B."/>
            <person name="Young S.K."/>
            <person name="Zeng Q."/>
            <person name="Gargeya S."/>
            <person name="Fitzgerald M."/>
            <person name="Haas B."/>
            <person name="Abouelleil A."/>
            <person name="Alvarado L."/>
            <person name="Arachchi H.M."/>
            <person name="Berlin A.M."/>
            <person name="Chapman S.B."/>
            <person name="Dewar J."/>
            <person name="Goldberg J."/>
            <person name="Griggs A."/>
            <person name="Gujja S."/>
            <person name="Hansen M."/>
            <person name="Howarth C."/>
            <person name="Imamovic A."/>
            <person name="Larimer J."/>
            <person name="McCowan C."/>
            <person name="Murphy C."/>
            <person name="Neiman D."/>
            <person name="Pearson M."/>
            <person name="Priest M."/>
            <person name="Roberts A."/>
            <person name="Saif S."/>
            <person name="Shea T."/>
            <person name="Sisk P."/>
            <person name="Sykes S."/>
            <person name="Wortman J."/>
            <person name="Nusbaum C."/>
            <person name="Birren B."/>
        </authorList>
    </citation>
    <scope>NUCLEOTIDE SEQUENCE [LARGE SCALE GENOMIC DNA]</scope>
    <source>
        <strain evidence="3 4">HuA3-9</strain>
    </source>
</reference>
<comment type="caution">
    <text evidence="3">The sequence shown here is derived from an EMBL/GenBank/DDBJ whole genome shotgun (WGS) entry which is preliminary data.</text>
</comment>
<evidence type="ECO:0000259" key="2">
    <source>
        <dbReference type="Pfam" id="PF13130"/>
    </source>
</evidence>
<dbReference type="Proteomes" id="UP000014003">
    <property type="component" value="Unassembled WGS sequence"/>
</dbReference>
<evidence type="ECO:0000313" key="4">
    <source>
        <dbReference type="Proteomes" id="UP000014003"/>
    </source>
</evidence>
<sequence length="237" mass="27446">MKLKKKVKMMIVMSIAANLLSGCDFGETKIEHERLVKALDEGDMKAVMSASDDGYAYVKERVIDFTTEKNGNDRIHNTLYQTTESIYNLKENLLYGETSQKITSDIKNIKDRHKDNKYKEEEKYSTRFMYKDRKGYSSDSSLDVSHVKLIFNRLQGVGSLQLKVDGDKKKFNEPNTLGFTLTESQFQEIINDKLNLQYDSFETASIVFNFNDSKDTKQHQLYLILTILKIRNSIQCK</sequence>
<keyword evidence="1" id="KW-0732">Signal</keyword>
<dbReference type="EMBL" id="AHDZ01000002">
    <property type="protein sequence ID" value="EOO22779.1"/>
    <property type="molecule type" value="Genomic_DNA"/>
</dbReference>
<name>R8DFW9_BACCE</name>
<dbReference type="InterPro" id="IPR025019">
    <property type="entry name" value="DUF3952"/>
</dbReference>
<feature type="domain" description="DUF3952" evidence="2">
    <location>
        <begin position="18"/>
        <end position="121"/>
    </location>
</feature>